<evidence type="ECO:0008006" key="3">
    <source>
        <dbReference type="Google" id="ProtNLM"/>
    </source>
</evidence>
<dbReference type="Proteomes" id="UP001499987">
    <property type="component" value="Unassembled WGS sequence"/>
</dbReference>
<proteinExistence type="predicted"/>
<reference evidence="1 2" key="1">
    <citation type="journal article" date="2019" name="Int. J. Syst. Evol. Microbiol.">
        <title>The Global Catalogue of Microorganisms (GCM) 10K type strain sequencing project: providing services to taxonomists for standard genome sequencing and annotation.</title>
        <authorList>
            <consortium name="The Broad Institute Genomics Platform"/>
            <consortium name="The Broad Institute Genome Sequencing Center for Infectious Disease"/>
            <person name="Wu L."/>
            <person name="Ma J."/>
        </authorList>
    </citation>
    <scope>NUCLEOTIDE SEQUENCE [LARGE SCALE GENOMIC DNA]</scope>
    <source>
        <strain evidence="1 2">JCM 13002</strain>
    </source>
</reference>
<sequence length="137" mass="14480">MNIMAPATSDLDDLYARYSARLLAAAAERLAEIGPSALDLDEDVTQDVWAHIAEHGLPDGLRGLDALLFVLDHAVARVRRHRGREIPSGIAIPARRTAHAVSRDTLDTPIPGTRTNPALPATVSAALAALHALSLAG</sequence>
<comment type="caution">
    <text evidence="1">The sequence shown here is derived from an EMBL/GenBank/DDBJ whole genome shotgun (WGS) entry which is preliminary data.</text>
</comment>
<dbReference type="RefSeq" id="WP_344626757.1">
    <property type="nucleotide sequence ID" value="NZ_BAAALD010000077.1"/>
</dbReference>
<evidence type="ECO:0000313" key="2">
    <source>
        <dbReference type="Proteomes" id="UP001499987"/>
    </source>
</evidence>
<accession>A0ABN1TZ23</accession>
<evidence type="ECO:0000313" key="1">
    <source>
        <dbReference type="EMBL" id="GAA1109723.1"/>
    </source>
</evidence>
<organism evidence="1 2">
    <name type="scientific">Kitasatospora arboriphila</name>
    <dbReference type="NCBI Taxonomy" id="258052"/>
    <lineage>
        <taxon>Bacteria</taxon>
        <taxon>Bacillati</taxon>
        <taxon>Actinomycetota</taxon>
        <taxon>Actinomycetes</taxon>
        <taxon>Kitasatosporales</taxon>
        <taxon>Streptomycetaceae</taxon>
        <taxon>Kitasatospora</taxon>
    </lineage>
</organism>
<gene>
    <name evidence="1" type="ORF">GCM10009663_59140</name>
</gene>
<protein>
    <recommendedName>
        <fullName evidence="3">Sigma-70 family RNA polymerase sigma factor</fullName>
    </recommendedName>
</protein>
<keyword evidence="2" id="KW-1185">Reference proteome</keyword>
<name>A0ABN1TZ23_9ACTN</name>
<dbReference type="EMBL" id="BAAALD010000077">
    <property type="protein sequence ID" value="GAA1109723.1"/>
    <property type="molecule type" value="Genomic_DNA"/>
</dbReference>